<organism evidence="2 3">
    <name type="scientific">Apatococcus lobatus</name>
    <dbReference type="NCBI Taxonomy" id="904363"/>
    <lineage>
        <taxon>Eukaryota</taxon>
        <taxon>Viridiplantae</taxon>
        <taxon>Chlorophyta</taxon>
        <taxon>core chlorophytes</taxon>
        <taxon>Trebouxiophyceae</taxon>
        <taxon>Chlorellales</taxon>
        <taxon>Chlorellaceae</taxon>
        <taxon>Apatococcus</taxon>
    </lineage>
</organism>
<proteinExistence type="predicted"/>
<evidence type="ECO:0000313" key="2">
    <source>
        <dbReference type="EMBL" id="KAK9826656.1"/>
    </source>
</evidence>
<keyword evidence="1" id="KW-0732">Signal</keyword>
<evidence type="ECO:0000256" key="1">
    <source>
        <dbReference type="SAM" id="SignalP"/>
    </source>
</evidence>
<dbReference type="EMBL" id="JALJOS010000020">
    <property type="protein sequence ID" value="KAK9826656.1"/>
    <property type="molecule type" value="Genomic_DNA"/>
</dbReference>
<dbReference type="Proteomes" id="UP001438707">
    <property type="component" value="Unassembled WGS sequence"/>
</dbReference>
<name>A0AAW1QZH3_9CHLO</name>
<feature type="chain" id="PRO_5043587262" evidence="1">
    <location>
        <begin position="26"/>
        <end position="236"/>
    </location>
</feature>
<evidence type="ECO:0000313" key="3">
    <source>
        <dbReference type="Proteomes" id="UP001438707"/>
    </source>
</evidence>
<accession>A0AAW1QZH3</accession>
<reference evidence="2 3" key="1">
    <citation type="journal article" date="2024" name="Nat. Commun.">
        <title>Phylogenomics reveals the evolutionary origins of lichenization in chlorophyte algae.</title>
        <authorList>
            <person name="Puginier C."/>
            <person name="Libourel C."/>
            <person name="Otte J."/>
            <person name="Skaloud P."/>
            <person name="Haon M."/>
            <person name="Grisel S."/>
            <person name="Petersen M."/>
            <person name="Berrin J.G."/>
            <person name="Delaux P.M."/>
            <person name="Dal Grande F."/>
            <person name="Keller J."/>
        </authorList>
    </citation>
    <scope>NUCLEOTIDE SEQUENCE [LARGE SCALE GENOMIC DNA]</scope>
    <source>
        <strain evidence="2 3">SAG 2145</strain>
    </source>
</reference>
<protein>
    <submittedName>
        <fullName evidence="2">Uncharacterized protein</fullName>
    </submittedName>
</protein>
<sequence length="236" mass="23943">MGPSLLRTVLLPVCIVSVLFSAVQAAGSRTLLQPAVEGNAKQAVRVVQEVAAAAPPSQKPSISWMAYYITSAPLSPGATAFAAKLQDAIGRGLPSAIAGPQASEQQQLAALQTFIRAHPYRDTATATTIDAAAQQAAAILVGQIIRRSVILKAEPANEDLQDLEFSIAADLLGVISAKYGAPSVPVSASASAISEALISAKLAQAPYGVTSYTAAPAQEAALEAAALDPADLGSSG</sequence>
<keyword evidence="3" id="KW-1185">Reference proteome</keyword>
<comment type="caution">
    <text evidence="2">The sequence shown here is derived from an EMBL/GenBank/DDBJ whole genome shotgun (WGS) entry which is preliminary data.</text>
</comment>
<gene>
    <name evidence="2" type="ORF">WJX74_008185</name>
</gene>
<feature type="signal peptide" evidence="1">
    <location>
        <begin position="1"/>
        <end position="25"/>
    </location>
</feature>
<dbReference type="AlphaFoldDB" id="A0AAW1QZH3"/>